<gene>
    <name evidence="9" type="ORF">PBS001_LOCUS2147</name>
    <name evidence="8" type="ORF">PBS003_LOCUS2342</name>
</gene>
<evidence type="ECO:0000313" key="11">
    <source>
        <dbReference type="Proteomes" id="UP001160483"/>
    </source>
</evidence>
<feature type="transmembrane region" description="Helical" evidence="5">
    <location>
        <begin position="49"/>
        <end position="72"/>
    </location>
</feature>
<dbReference type="Pfam" id="PF00916">
    <property type="entry name" value="Sulfate_transp"/>
    <property type="match status" value="1"/>
</dbReference>
<evidence type="ECO:0000256" key="4">
    <source>
        <dbReference type="ARBA" id="ARBA00023136"/>
    </source>
</evidence>
<dbReference type="InterPro" id="IPR018490">
    <property type="entry name" value="cNMP-bd_dom_sf"/>
</dbReference>
<evidence type="ECO:0000259" key="7">
    <source>
        <dbReference type="PROSITE" id="PS50801"/>
    </source>
</evidence>
<dbReference type="InterPro" id="IPR002645">
    <property type="entry name" value="STAS_dom"/>
</dbReference>
<dbReference type="InterPro" id="IPR011547">
    <property type="entry name" value="SLC26A/SulP_dom"/>
</dbReference>
<dbReference type="Pfam" id="PF00027">
    <property type="entry name" value="cNMP_binding"/>
    <property type="match status" value="1"/>
</dbReference>
<dbReference type="AlphaFoldDB" id="A0AAU9KT00"/>
<evidence type="ECO:0000256" key="5">
    <source>
        <dbReference type="SAM" id="Phobius"/>
    </source>
</evidence>
<dbReference type="Pfam" id="PF01740">
    <property type="entry name" value="STAS"/>
    <property type="match status" value="1"/>
</dbReference>
<keyword evidence="2 5" id="KW-0812">Transmembrane</keyword>
<dbReference type="GO" id="GO:0016020">
    <property type="term" value="C:membrane"/>
    <property type="evidence" value="ECO:0007669"/>
    <property type="project" value="UniProtKB-SubCell"/>
</dbReference>
<dbReference type="CDD" id="cd00038">
    <property type="entry name" value="CAP_ED"/>
    <property type="match status" value="1"/>
</dbReference>
<dbReference type="EMBL" id="CAKKTJ010000128">
    <property type="protein sequence ID" value="CAH0475529.1"/>
    <property type="molecule type" value="Genomic_DNA"/>
</dbReference>
<evidence type="ECO:0000313" key="9">
    <source>
        <dbReference type="EMBL" id="CAH0515437.1"/>
    </source>
</evidence>
<feature type="domain" description="Cyclic nucleotide-binding" evidence="6">
    <location>
        <begin position="677"/>
        <end position="775"/>
    </location>
</feature>
<dbReference type="PANTHER" id="PTHR43310">
    <property type="entry name" value="SULFATE TRANSPORTER YBAR-RELATED"/>
    <property type="match status" value="1"/>
</dbReference>
<keyword evidence="3 5" id="KW-1133">Transmembrane helix</keyword>
<feature type="transmembrane region" description="Helical" evidence="5">
    <location>
        <begin position="182"/>
        <end position="203"/>
    </location>
</feature>
<comment type="caution">
    <text evidence="8">The sequence shown here is derived from an EMBL/GenBank/DDBJ whole genome shotgun (WGS) entry which is preliminary data.</text>
</comment>
<evidence type="ECO:0000256" key="2">
    <source>
        <dbReference type="ARBA" id="ARBA00022692"/>
    </source>
</evidence>
<dbReference type="InterPro" id="IPR014710">
    <property type="entry name" value="RmlC-like_jellyroll"/>
</dbReference>
<sequence length="809" mass="89080">MLSITREKSRNTNIESPTHVLLYTANGKMASNLQNHEAKLQNWAHVVNIFMYGIINSVTTIPFLYGYAVIVFSHKDFADFMPALTKLIIFSSAVHQIMFTLTSSLPCAIGQAQDAGLILLSTMVTSVCNSLGDDVPLEAKVATSIVGIGIATALLGVCLVIMGKLKLAALVAYLPVPVIGGYLAYIGIFCLYAGLALCTGLVVNDIKSMIGVFNNAHDVLHCVPGVVGGVFLRVISQRYNNSLILSGAILIMPVVFFFILLVGGISMDDARNGGWIHLGQEPATVSEMIGLFDFSLVHWNQLPKQFGTWIVMVLIVAFSSCIDVAAIELETGKKLKYNYELMTVGWSNVVSGLLGGYPGSYIFSQTIFTYHSKTNSRIVGVCLLVSEIALVLAPVSVMSYVPRFVFAAVVIFIAIALMIQWLVLSYQKLSLREYAVLWMTFIAVNVLSLDQGMLIGVGIAIVNFLLGYIHLPVVNRKPRSSGMFRTLEERRLLNEKCDTIAYFEFNGFLFFGSSVQILDRVQKAVYVRRQLSSDMDDVETNYVNAANLPLTPREHPAPLIRCLDGTPATHPDAVPTNYVVMDFTNVTAMDTTAARSAFLILQKYCSNHDITVVYAAALPHIRSTLVKNNVVGSDSFFPSTESALDFCENQILAGATGVRRKSSFHDECSRQLTQFFAGESDDSQILSNIDEFFKKREVPAGHEFYSVGESSDRFYFLASGCVTLSKSNGLEESASIVMPGSLFGEVDFFSHQQRQLMAFAMKPCTVLEMRRGTYELMQEQHPVLLTRIRDVVIQSMAVSLSNALKYSSR</sequence>
<comment type="subcellular location">
    <subcellularLocation>
        <location evidence="1">Membrane</location>
        <topology evidence="1">Multi-pass membrane protein</topology>
    </subcellularLocation>
</comment>
<feature type="transmembrane region" description="Helical" evidence="5">
    <location>
        <begin position="378"/>
        <end position="398"/>
    </location>
</feature>
<dbReference type="SUPFAM" id="SSF51206">
    <property type="entry name" value="cAMP-binding domain-like"/>
    <property type="match status" value="1"/>
</dbReference>
<name>A0AAU9KT00_9STRA</name>
<evidence type="ECO:0000256" key="1">
    <source>
        <dbReference type="ARBA" id="ARBA00004141"/>
    </source>
</evidence>
<feature type="transmembrane region" description="Helical" evidence="5">
    <location>
        <begin position="454"/>
        <end position="474"/>
    </location>
</feature>
<dbReference type="InterPro" id="IPR052706">
    <property type="entry name" value="Membrane-Transporter-like"/>
</dbReference>
<evidence type="ECO:0000259" key="6">
    <source>
        <dbReference type="PROSITE" id="PS50042"/>
    </source>
</evidence>
<dbReference type="PROSITE" id="PS50042">
    <property type="entry name" value="CNMP_BINDING_3"/>
    <property type="match status" value="1"/>
</dbReference>
<dbReference type="SMART" id="SM00100">
    <property type="entry name" value="cNMP"/>
    <property type="match status" value="1"/>
</dbReference>
<feature type="transmembrane region" description="Helical" evidence="5">
    <location>
        <begin position="306"/>
        <end position="327"/>
    </location>
</feature>
<evidence type="ECO:0000313" key="10">
    <source>
        <dbReference type="Proteomes" id="UP001158986"/>
    </source>
</evidence>
<reference evidence="8 10" key="1">
    <citation type="submission" date="2021-11" db="EMBL/GenBank/DDBJ databases">
        <authorList>
            <person name="Islam A."/>
            <person name="Islam S."/>
            <person name="Flora M.S."/>
            <person name="Rahman M."/>
            <person name="Ziaur R.M."/>
            <person name="Epstein J.H."/>
            <person name="Hassan M."/>
            <person name="Klassen M."/>
            <person name="Woodard K."/>
            <person name="Webb A."/>
            <person name="Webby R.J."/>
            <person name="El Zowalaty M.E."/>
        </authorList>
    </citation>
    <scope>NUCLEOTIDE SEQUENCE</scope>
    <source>
        <strain evidence="9">Pbs1</strain>
        <strain evidence="8">Pbs3</strain>
    </source>
</reference>
<dbReference type="SUPFAM" id="SSF52091">
    <property type="entry name" value="SpoIIaa-like"/>
    <property type="match status" value="1"/>
</dbReference>
<feature type="transmembrane region" description="Helical" evidence="5">
    <location>
        <begin position="243"/>
        <end position="265"/>
    </location>
</feature>
<dbReference type="PROSITE" id="PS50801">
    <property type="entry name" value="STAS"/>
    <property type="match status" value="1"/>
</dbReference>
<organism evidence="8 11">
    <name type="scientific">Peronospora belbahrii</name>
    <dbReference type="NCBI Taxonomy" id="622444"/>
    <lineage>
        <taxon>Eukaryota</taxon>
        <taxon>Sar</taxon>
        <taxon>Stramenopiles</taxon>
        <taxon>Oomycota</taxon>
        <taxon>Peronosporomycetes</taxon>
        <taxon>Peronosporales</taxon>
        <taxon>Peronosporaceae</taxon>
        <taxon>Peronospora</taxon>
    </lineage>
</organism>
<feature type="domain" description="STAS" evidence="7">
    <location>
        <begin position="500"/>
        <end position="647"/>
    </location>
</feature>
<dbReference type="InterPro" id="IPR036513">
    <property type="entry name" value="STAS_dom_sf"/>
</dbReference>
<dbReference type="PANTHER" id="PTHR43310:SF2">
    <property type="entry name" value="SLC26A_SULP TRANSPORTER DOMAIN-CONTAINING PROTEIN"/>
    <property type="match status" value="1"/>
</dbReference>
<keyword evidence="4 5" id="KW-0472">Membrane</keyword>
<evidence type="ECO:0008006" key="12">
    <source>
        <dbReference type="Google" id="ProtNLM"/>
    </source>
</evidence>
<evidence type="ECO:0000313" key="8">
    <source>
        <dbReference type="EMBL" id="CAH0475529.1"/>
    </source>
</evidence>
<dbReference type="InterPro" id="IPR000595">
    <property type="entry name" value="cNMP-bd_dom"/>
</dbReference>
<proteinExistence type="predicted"/>
<feature type="transmembrane region" description="Helical" evidence="5">
    <location>
        <begin position="144"/>
        <end position="162"/>
    </location>
</feature>
<dbReference type="Gene3D" id="2.60.120.10">
    <property type="entry name" value="Jelly Rolls"/>
    <property type="match status" value="1"/>
</dbReference>
<evidence type="ECO:0000256" key="3">
    <source>
        <dbReference type="ARBA" id="ARBA00022989"/>
    </source>
</evidence>
<dbReference type="Proteomes" id="UP001158986">
    <property type="component" value="Unassembled WGS sequence"/>
</dbReference>
<accession>A0AAU9KT00</accession>
<keyword evidence="10" id="KW-1185">Reference proteome</keyword>
<dbReference type="EMBL" id="CAKLCB010000112">
    <property type="protein sequence ID" value="CAH0515437.1"/>
    <property type="molecule type" value="Genomic_DNA"/>
</dbReference>
<protein>
    <recommendedName>
        <fullName evidence="12">STAS domain-containing protein</fullName>
    </recommendedName>
</protein>
<dbReference type="Gene3D" id="3.30.750.24">
    <property type="entry name" value="STAS domain"/>
    <property type="match status" value="1"/>
</dbReference>
<dbReference type="Proteomes" id="UP001160483">
    <property type="component" value="Unassembled WGS sequence"/>
</dbReference>
<feature type="transmembrane region" description="Helical" evidence="5">
    <location>
        <begin position="404"/>
        <end position="424"/>
    </location>
</feature>